<evidence type="ECO:0000256" key="2">
    <source>
        <dbReference type="PROSITE-ProRule" id="PRU00284"/>
    </source>
</evidence>
<dbReference type="RefSeq" id="WP_380026589.1">
    <property type="nucleotide sequence ID" value="NZ_JBHSHC010000112.1"/>
</dbReference>
<dbReference type="PANTHER" id="PTHR32089">
    <property type="entry name" value="METHYL-ACCEPTING CHEMOTAXIS PROTEIN MCPB"/>
    <property type="match status" value="1"/>
</dbReference>
<keyword evidence="3" id="KW-0175">Coiled coil</keyword>
<comment type="caution">
    <text evidence="5">The sequence shown here is derived from an EMBL/GenBank/DDBJ whole genome shotgun (WGS) entry which is preliminary data.</text>
</comment>
<protein>
    <submittedName>
        <fullName evidence="5">Methyl-accepting chemotaxis protein</fullName>
    </submittedName>
</protein>
<proteinExistence type="predicted"/>
<dbReference type="Pfam" id="PF12729">
    <property type="entry name" value="4HB_MCP_1"/>
    <property type="match status" value="1"/>
</dbReference>
<evidence type="ECO:0000256" key="3">
    <source>
        <dbReference type="SAM" id="Coils"/>
    </source>
</evidence>
<evidence type="ECO:0000313" key="6">
    <source>
        <dbReference type="Proteomes" id="UP001596002"/>
    </source>
</evidence>
<dbReference type="InterPro" id="IPR024478">
    <property type="entry name" value="HlyB_4HB_MCP"/>
</dbReference>
<dbReference type="Proteomes" id="UP001596002">
    <property type="component" value="Unassembled WGS sequence"/>
</dbReference>
<evidence type="ECO:0000313" key="5">
    <source>
        <dbReference type="EMBL" id="MFC4768638.1"/>
    </source>
</evidence>
<dbReference type="Gene3D" id="1.10.287.950">
    <property type="entry name" value="Methyl-accepting chemotaxis protein"/>
    <property type="match status" value="1"/>
</dbReference>
<dbReference type="SMART" id="SM00283">
    <property type="entry name" value="MA"/>
    <property type="match status" value="1"/>
</dbReference>
<reference evidence="6" key="1">
    <citation type="journal article" date="2019" name="Int. J. Syst. Evol. Microbiol.">
        <title>The Global Catalogue of Microorganisms (GCM) 10K type strain sequencing project: providing services to taxonomists for standard genome sequencing and annotation.</title>
        <authorList>
            <consortium name="The Broad Institute Genomics Platform"/>
            <consortium name="The Broad Institute Genome Sequencing Center for Infectious Disease"/>
            <person name="Wu L."/>
            <person name="Ma J."/>
        </authorList>
    </citation>
    <scope>NUCLEOTIDE SEQUENCE [LARGE SCALE GENOMIC DNA]</scope>
    <source>
        <strain evidence="6">WYCCWR 12678</strain>
    </source>
</reference>
<dbReference type="PROSITE" id="PS50111">
    <property type="entry name" value="CHEMOTAXIS_TRANSDUC_2"/>
    <property type="match status" value="1"/>
</dbReference>
<sequence length="492" mass="54692">MLTIWKRNDFVGETLGKLADGDLRISWSGTNPSKRNHPFYQILYKTINTFQNLIRMASKTAGNVDSNMGELSIVSKKMVAEVHAVAETMTQLATGIQGSAEEASRSALEMEKIQNLIRTLAGRNDQIINVCVNTEEAVADGQSSVREAVRFMQELEKQNNEVAQKIHQLDNLSRSISSITQIINQISDQTSLLALNANIEAARAGEHGKGFSVVADEIRKLANQSKTATEEIDGLLHQLKDHVQHAVKNVFSSIELASSGSARVTEASAAYDNINQSLVQITTEVRGAQADIRHISGSADQITDSFSHSSAVIEQIAAASQEVLAATEEQRSNMERLDRLVQVTVNRNRTLISVVSQFTLPDFTKMNETQIAIEELLEKALEIRGIMVTLVNSDDLRVIKQLSEAKDQSEKEFRKLLTNLKGRMSHGHERVLLENFEQAWNDFSEVKDTNARLMLQGEYQQARHNLITNGRQKFKKVMDAGISCWVDSSPDC</sequence>
<gene>
    <name evidence="5" type="ORF">ACFO8Q_14930</name>
</gene>
<evidence type="ECO:0000259" key="4">
    <source>
        <dbReference type="PROSITE" id="PS50111"/>
    </source>
</evidence>
<feature type="coiled-coil region" evidence="3">
    <location>
        <begin position="145"/>
        <end position="175"/>
    </location>
</feature>
<keyword evidence="1 2" id="KW-0807">Transducer</keyword>
<dbReference type="EMBL" id="JBHSHC010000112">
    <property type="protein sequence ID" value="MFC4768638.1"/>
    <property type="molecule type" value="Genomic_DNA"/>
</dbReference>
<accession>A0ABV9Q4C8</accession>
<feature type="domain" description="Methyl-accepting transducer" evidence="4">
    <location>
        <begin position="74"/>
        <end position="324"/>
    </location>
</feature>
<dbReference type="SUPFAM" id="SSF58104">
    <property type="entry name" value="Methyl-accepting chemotaxis protein (MCP) signaling domain"/>
    <property type="match status" value="1"/>
</dbReference>
<dbReference type="PANTHER" id="PTHR32089:SF112">
    <property type="entry name" value="LYSOZYME-LIKE PROTEIN-RELATED"/>
    <property type="match status" value="1"/>
</dbReference>
<keyword evidence="6" id="KW-1185">Reference proteome</keyword>
<name>A0ABV9Q4C8_9BACL</name>
<dbReference type="InterPro" id="IPR004089">
    <property type="entry name" value="MCPsignal_dom"/>
</dbReference>
<evidence type="ECO:0000256" key="1">
    <source>
        <dbReference type="ARBA" id="ARBA00023224"/>
    </source>
</evidence>
<dbReference type="Pfam" id="PF00015">
    <property type="entry name" value="MCPsignal"/>
    <property type="match status" value="1"/>
</dbReference>
<organism evidence="5 6">
    <name type="scientific">Effusibacillus consociatus</name>
    <dbReference type="NCBI Taxonomy" id="1117041"/>
    <lineage>
        <taxon>Bacteria</taxon>
        <taxon>Bacillati</taxon>
        <taxon>Bacillota</taxon>
        <taxon>Bacilli</taxon>
        <taxon>Bacillales</taxon>
        <taxon>Alicyclobacillaceae</taxon>
        <taxon>Effusibacillus</taxon>
    </lineage>
</organism>